<dbReference type="PANTHER" id="PTHR24559">
    <property type="entry name" value="TRANSPOSON TY3-I GAG-POL POLYPROTEIN"/>
    <property type="match status" value="1"/>
</dbReference>
<dbReference type="InterPro" id="IPR043502">
    <property type="entry name" value="DNA/RNA_pol_sf"/>
</dbReference>
<proteinExistence type="predicted"/>
<dbReference type="InterPro" id="IPR053134">
    <property type="entry name" value="RNA-dir_DNA_polymerase"/>
</dbReference>
<dbReference type="Proteomes" id="UP000807504">
    <property type="component" value="Unassembled WGS sequence"/>
</dbReference>
<organism evidence="1 2">
    <name type="scientific">Argiope bruennichi</name>
    <name type="common">Wasp spider</name>
    <name type="synonym">Aranea bruennichi</name>
    <dbReference type="NCBI Taxonomy" id="94029"/>
    <lineage>
        <taxon>Eukaryota</taxon>
        <taxon>Metazoa</taxon>
        <taxon>Ecdysozoa</taxon>
        <taxon>Arthropoda</taxon>
        <taxon>Chelicerata</taxon>
        <taxon>Arachnida</taxon>
        <taxon>Araneae</taxon>
        <taxon>Araneomorphae</taxon>
        <taxon>Entelegynae</taxon>
        <taxon>Araneoidea</taxon>
        <taxon>Araneidae</taxon>
        <taxon>Argiope</taxon>
    </lineage>
</organism>
<dbReference type="Gene3D" id="3.10.10.10">
    <property type="entry name" value="HIV Type 1 Reverse Transcriptase, subunit A, domain 1"/>
    <property type="match status" value="1"/>
</dbReference>
<gene>
    <name evidence="1" type="ORF">HNY73_019197</name>
</gene>
<dbReference type="GO" id="GO:0071897">
    <property type="term" value="P:DNA biosynthetic process"/>
    <property type="evidence" value="ECO:0007669"/>
    <property type="project" value="UniProtKB-ARBA"/>
</dbReference>
<dbReference type="AlphaFoldDB" id="A0A8T0EGI5"/>
<keyword evidence="2" id="KW-1185">Reference proteome</keyword>
<accession>A0A8T0EGI5</accession>
<reference evidence="1" key="2">
    <citation type="submission" date="2020-06" db="EMBL/GenBank/DDBJ databases">
        <authorList>
            <person name="Sheffer M."/>
        </authorList>
    </citation>
    <scope>NUCLEOTIDE SEQUENCE</scope>
</reference>
<dbReference type="SUPFAM" id="SSF56672">
    <property type="entry name" value="DNA/RNA polymerases"/>
    <property type="match status" value="1"/>
</dbReference>
<dbReference type="EMBL" id="JABXBU010002228">
    <property type="protein sequence ID" value="KAF8771827.1"/>
    <property type="molecule type" value="Genomic_DNA"/>
</dbReference>
<name>A0A8T0EGI5_ARGBR</name>
<evidence type="ECO:0000313" key="1">
    <source>
        <dbReference type="EMBL" id="KAF8771827.1"/>
    </source>
</evidence>
<protein>
    <submittedName>
        <fullName evidence="1">Transposon Ty3-I Gag-Pol polyprotein like</fullName>
    </submittedName>
</protein>
<sequence length="142" mass="15941">MVPKKGFVEWLPVCDYRALNAQTVKDKFSIPCIADFTSELHGKQVFSHNDLVKAFHKDYINPDDVHKTAICTPFGLLESSNAVWSLKCCWYSAPIVKYLEGHKNKEKHLGSKAPNSAEQLQWNDAATNSFNASKEAIVKATK</sequence>
<reference evidence="1" key="1">
    <citation type="journal article" date="2020" name="bioRxiv">
        <title>Chromosome-level reference genome of the European wasp spider Argiope bruennichi: a resource for studies on range expansion and evolutionary adaptation.</title>
        <authorList>
            <person name="Sheffer M.M."/>
            <person name="Hoppe A."/>
            <person name="Krehenwinkel H."/>
            <person name="Uhl G."/>
            <person name="Kuss A.W."/>
            <person name="Jensen L."/>
            <person name="Jensen C."/>
            <person name="Gillespie R.G."/>
            <person name="Hoff K.J."/>
            <person name="Prost S."/>
        </authorList>
    </citation>
    <scope>NUCLEOTIDE SEQUENCE</scope>
</reference>
<comment type="caution">
    <text evidence="1">The sequence shown here is derived from an EMBL/GenBank/DDBJ whole genome shotgun (WGS) entry which is preliminary data.</text>
</comment>
<dbReference type="PANTHER" id="PTHR24559:SF444">
    <property type="entry name" value="REVERSE TRANSCRIPTASE DOMAIN-CONTAINING PROTEIN"/>
    <property type="match status" value="1"/>
</dbReference>
<evidence type="ECO:0000313" key="2">
    <source>
        <dbReference type="Proteomes" id="UP000807504"/>
    </source>
</evidence>